<keyword evidence="5" id="KW-0378">Hydrolase</keyword>
<feature type="domain" description="Peptidase M13 N-terminal" evidence="10">
    <location>
        <begin position="50"/>
        <end position="441"/>
    </location>
</feature>
<dbReference type="PANTHER" id="PTHR11733:SF237">
    <property type="entry name" value="NEPRILYSIN-LIKE 4"/>
    <property type="match status" value="1"/>
</dbReference>
<evidence type="ECO:0000256" key="3">
    <source>
        <dbReference type="ARBA" id="ARBA00022670"/>
    </source>
</evidence>
<evidence type="ECO:0000313" key="12">
    <source>
        <dbReference type="WBParaSite" id="ACAC_0001241901-mRNA-1"/>
    </source>
</evidence>
<dbReference type="InterPro" id="IPR024079">
    <property type="entry name" value="MetalloPept_cat_dom_sf"/>
</dbReference>
<dbReference type="Proteomes" id="UP000035642">
    <property type="component" value="Unassembled WGS sequence"/>
</dbReference>
<dbReference type="GO" id="GO:0004222">
    <property type="term" value="F:metalloendopeptidase activity"/>
    <property type="evidence" value="ECO:0007669"/>
    <property type="project" value="InterPro"/>
</dbReference>
<reference evidence="12" key="2">
    <citation type="submission" date="2016-04" db="UniProtKB">
        <authorList>
            <consortium name="WormBaseParasite"/>
        </authorList>
    </citation>
    <scope>IDENTIFICATION</scope>
</reference>
<dbReference type="Gene3D" id="3.40.390.10">
    <property type="entry name" value="Collagenase (Catalytic Domain)"/>
    <property type="match status" value="1"/>
</dbReference>
<dbReference type="GO" id="GO:0016485">
    <property type="term" value="P:protein processing"/>
    <property type="evidence" value="ECO:0007669"/>
    <property type="project" value="TreeGrafter"/>
</dbReference>
<protein>
    <submittedName>
        <fullName evidence="12">Neprilysin-1</fullName>
    </submittedName>
</protein>
<dbReference type="InterPro" id="IPR042089">
    <property type="entry name" value="Peptidase_M13_dom_2"/>
</dbReference>
<evidence type="ECO:0000256" key="6">
    <source>
        <dbReference type="ARBA" id="ARBA00022833"/>
    </source>
</evidence>
<comment type="cofactor">
    <cofactor evidence="1">
        <name>Zn(2+)</name>
        <dbReference type="ChEBI" id="CHEBI:29105"/>
    </cofactor>
</comment>
<feature type="signal peptide" evidence="8">
    <location>
        <begin position="1"/>
        <end position="15"/>
    </location>
</feature>
<dbReference type="CDD" id="cd08662">
    <property type="entry name" value="M13"/>
    <property type="match status" value="1"/>
</dbReference>
<keyword evidence="8" id="KW-0732">Signal</keyword>
<dbReference type="InterPro" id="IPR008753">
    <property type="entry name" value="Peptidase_M13_N"/>
</dbReference>
<dbReference type="PROSITE" id="PS51885">
    <property type="entry name" value="NEPRILYSIN"/>
    <property type="match status" value="1"/>
</dbReference>
<evidence type="ECO:0000256" key="5">
    <source>
        <dbReference type="ARBA" id="ARBA00022801"/>
    </source>
</evidence>
<proteinExistence type="inferred from homology"/>
<comment type="similarity">
    <text evidence="2">Belongs to the peptidase M13 family.</text>
</comment>
<evidence type="ECO:0000256" key="2">
    <source>
        <dbReference type="ARBA" id="ARBA00007357"/>
    </source>
</evidence>
<dbReference type="AlphaFoldDB" id="A0A158PCF4"/>
<keyword evidence="4" id="KW-0479">Metal-binding</keyword>
<dbReference type="PANTHER" id="PTHR11733">
    <property type="entry name" value="ZINC METALLOPROTEASE FAMILY M13 NEPRILYSIN-RELATED"/>
    <property type="match status" value="1"/>
</dbReference>
<keyword evidence="6" id="KW-0862">Zinc</keyword>
<dbReference type="Gene3D" id="1.10.1380.10">
    <property type="entry name" value="Neutral endopeptidase , domain2"/>
    <property type="match status" value="1"/>
</dbReference>
<organism evidence="11 12">
    <name type="scientific">Angiostrongylus cantonensis</name>
    <name type="common">Rat lungworm</name>
    <dbReference type="NCBI Taxonomy" id="6313"/>
    <lineage>
        <taxon>Eukaryota</taxon>
        <taxon>Metazoa</taxon>
        <taxon>Ecdysozoa</taxon>
        <taxon>Nematoda</taxon>
        <taxon>Chromadorea</taxon>
        <taxon>Rhabditida</taxon>
        <taxon>Rhabditina</taxon>
        <taxon>Rhabditomorpha</taxon>
        <taxon>Strongyloidea</taxon>
        <taxon>Metastrongylidae</taxon>
        <taxon>Angiostrongylus</taxon>
    </lineage>
</organism>
<dbReference type="InterPro" id="IPR018497">
    <property type="entry name" value="Peptidase_M13_C"/>
</dbReference>
<evidence type="ECO:0000256" key="1">
    <source>
        <dbReference type="ARBA" id="ARBA00001947"/>
    </source>
</evidence>
<evidence type="ECO:0000259" key="9">
    <source>
        <dbReference type="Pfam" id="PF01431"/>
    </source>
</evidence>
<evidence type="ECO:0000256" key="7">
    <source>
        <dbReference type="ARBA" id="ARBA00023049"/>
    </source>
</evidence>
<dbReference type="Pfam" id="PF05649">
    <property type="entry name" value="Peptidase_M13_N"/>
    <property type="match status" value="1"/>
</dbReference>
<dbReference type="Pfam" id="PF01431">
    <property type="entry name" value="Peptidase_M13"/>
    <property type="match status" value="1"/>
</dbReference>
<dbReference type="STRING" id="6313.A0A158PCF4"/>
<evidence type="ECO:0000256" key="8">
    <source>
        <dbReference type="SAM" id="SignalP"/>
    </source>
</evidence>
<name>A0A158PCF4_ANGCA</name>
<dbReference type="InterPro" id="IPR000718">
    <property type="entry name" value="Peptidase_M13"/>
</dbReference>
<reference evidence="11" key="1">
    <citation type="submission" date="2012-09" db="EMBL/GenBank/DDBJ databases">
        <authorList>
            <person name="Martin A.A."/>
        </authorList>
    </citation>
    <scope>NUCLEOTIDE SEQUENCE</scope>
</reference>
<sequence>MLWLLPLILPGKSMCWQTWSFDHGAEGEDSPGYQVASEILTKSINFSVDPCVDFFEFTCGSWKAKHPIPSHRISYSQFDKLSDKVQEEMRAVFESKEASPSKSASALKAMYRKCMDKDELNRIGARKLIDTIKSYGEWPMLEYNKWNPDQFDLTTLLVDIAMVRGVDIFITNHITLDSRNVSRRFIEFNQGELGLGDSTRDYYLDREKHGKIIAAYRQFLISKVKLFHEDADLPVNEGKIASDVDEIIELETELAKILVAEEDRRNFTKMYNLRRLSDMQTLMPLVDWARYFHSVAPFTVNHYLAKDPQILITEIDYIRRVTDLINSTDPRIITNYAYIRYSSSWGGELGERYADIAQEFNYVMYGQKKKAPRWKDCTSATMDLMQYATGALYVRKAFNKMINDLQDAFHNMVVENDWMDETTKVRALDKSRHMLRQIGYPDFILDDQKLDDYYDGLFIKGSDSYSEMMEKLSRWGIEFGFKLLLKPVDRNEFDFNPAVVNAFYSSTSNSIKFPAAILQAPFFHQTFPKALNYGGIGAVIGHEITHGFDDQGRQFDANGNMRDWWDGKVKDKFEMRAQCIIDQYDKIEVNEAGLHVNGKLTQGENIADNGGVRQAFKAYKKYLRKSGEEKRIKGLENYNNEQMFFMGYGTVWCGHSTTDYLISLILTDTHAPEKYRVNRVLANQPEFAAAFNCPVGTPMNPTKRCAVW</sequence>
<feature type="domain" description="Peptidase M13 C-terminal" evidence="9">
    <location>
        <begin position="501"/>
        <end position="707"/>
    </location>
</feature>
<dbReference type="PRINTS" id="PR00786">
    <property type="entry name" value="NEPRILYSIN"/>
</dbReference>
<evidence type="ECO:0000259" key="10">
    <source>
        <dbReference type="Pfam" id="PF05649"/>
    </source>
</evidence>
<dbReference type="WBParaSite" id="ACAC_0001241901-mRNA-1">
    <property type="protein sequence ID" value="ACAC_0001241901-mRNA-1"/>
    <property type="gene ID" value="ACAC_0001241901"/>
</dbReference>
<accession>A0A158PCF4</accession>
<dbReference type="GO" id="GO:0046872">
    <property type="term" value="F:metal ion binding"/>
    <property type="evidence" value="ECO:0007669"/>
    <property type="project" value="UniProtKB-KW"/>
</dbReference>
<keyword evidence="11" id="KW-1185">Reference proteome</keyword>
<dbReference type="SUPFAM" id="SSF55486">
    <property type="entry name" value="Metalloproteases ('zincins'), catalytic domain"/>
    <property type="match status" value="1"/>
</dbReference>
<evidence type="ECO:0000256" key="4">
    <source>
        <dbReference type="ARBA" id="ARBA00022723"/>
    </source>
</evidence>
<evidence type="ECO:0000313" key="11">
    <source>
        <dbReference type="Proteomes" id="UP000035642"/>
    </source>
</evidence>
<feature type="chain" id="PRO_5012249628" evidence="8">
    <location>
        <begin position="16"/>
        <end position="708"/>
    </location>
</feature>
<dbReference type="GO" id="GO:0005886">
    <property type="term" value="C:plasma membrane"/>
    <property type="evidence" value="ECO:0007669"/>
    <property type="project" value="TreeGrafter"/>
</dbReference>
<keyword evidence="7" id="KW-0482">Metalloprotease</keyword>
<keyword evidence="3" id="KW-0645">Protease</keyword>